<gene>
    <name evidence="7" type="ORF">ACFVKH_03915</name>
</gene>
<dbReference type="PANTHER" id="PTHR39083:SF1">
    <property type="entry name" value="CYCLIC DI-GMP-BINDING PROTEIN"/>
    <property type="match status" value="1"/>
</dbReference>
<keyword evidence="5 6" id="KW-0472">Membrane</keyword>
<dbReference type="EMBL" id="JBHZOL010000021">
    <property type="protein sequence ID" value="MFE4105412.1"/>
    <property type="molecule type" value="Genomic_DNA"/>
</dbReference>
<evidence type="ECO:0000256" key="4">
    <source>
        <dbReference type="ARBA" id="ARBA00022989"/>
    </source>
</evidence>
<evidence type="ECO:0000256" key="1">
    <source>
        <dbReference type="ARBA" id="ARBA00004162"/>
    </source>
</evidence>
<evidence type="ECO:0000256" key="3">
    <source>
        <dbReference type="ARBA" id="ARBA00022692"/>
    </source>
</evidence>
<dbReference type="InterPro" id="IPR018513">
    <property type="entry name" value="Cell_synthase_bac"/>
</dbReference>
<feature type="transmembrane region" description="Helical" evidence="6">
    <location>
        <begin position="751"/>
        <end position="769"/>
    </location>
</feature>
<proteinExistence type="predicted"/>
<keyword evidence="8" id="KW-1185">Reference proteome</keyword>
<dbReference type="PANTHER" id="PTHR39083">
    <property type="entry name" value="CYCLIC DI-GMP-BINDING PROTEIN"/>
    <property type="match status" value="1"/>
</dbReference>
<keyword evidence="2" id="KW-1003">Cell membrane</keyword>
<keyword evidence="4 6" id="KW-1133">Transmembrane helix</keyword>
<evidence type="ECO:0000256" key="6">
    <source>
        <dbReference type="SAM" id="Phobius"/>
    </source>
</evidence>
<dbReference type="Gene3D" id="2.60.120.260">
    <property type="entry name" value="Galactose-binding domain-like"/>
    <property type="match status" value="2"/>
</dbReference>
<reference evidence="7 8" key="1">
    <citation type="submission" date="2024-10" db="EMBL/GenBank/DDBJ databases">
        <authorList>
            <person name="Ratan Roy A."/>
            <person name="Morales Sandoval P.H."/>
            <person name="De Los Santos Villalobos S."/>
            <person name="Chakraborty S."/>
            <person name="Mukherjee J."/>
        </authorList>
    </citation>
    <scope>NUCLEOTIDE SEQUENCE [LARGE SCALE GENOMIC DNA]</scope>
    <source>
        <strain evidence="7 8">S1</strain>
    </source>
</reference>
<comment type="caution">
    <text evidence="7">The sequence shown here is derived from an EMBL/GenBank/DDBJ whole genome shotgun (WGS) entry which is preliminary data.</text>
</comment>
<comment type="subcellular location">
    <subcellularLocation>
        <location evidence="1">Cell membrane</location>
        <topology evidence="1">Single-pass membrane protein</topology>
    </subcellularLocation>
</comment>
<evidence type="ECO:0000256" key="2">
    <source>
        <dbReference type="ARBA" id="ARBA00022475"/>
    </source>
</evidence>
<evidence type="ECO:0000256" key="5">
    <source>
        <dbReference type="ARBA" id="ARBA00023136"/>
    </source>
</evidence>
<dbReference type="RefSeq" id="WP_377961891.1">
    <property type="nucleotide sequence ID" value="NZ_JBHZOL010000021.1"/>
</dbReference>
<accession>A0ABW6ICE0</accession>
<name>A0ABW6ICE0_9CYAN</name>
<evidence type="ECO:0000313" key="8">
    <source>
        <dbReference type="Proteomes" id="UP001600165"/>
    </source>
</evidence>
<dbReference type="Pfam" id="PF03170">
    <property type="entry name" value="BcsB"/>
    <property type="match status" value="1"/>
</dbReference>
<sequence length="781" mass="86669">MMTFRDAAMPSFCRPLPLGFFASCLLLPTSLVWMVDPVYGQPSSPETPAAQPEATTQTLPLPTPKLAAPVVEAAPAGQYVLEFNRSPVVEDRLRFEGIYDEARLWFTRPRNWQTQSVKVLLRYRHSAALYATRSNMTVLVNGTSIGSVPLNRKQGELGDAVFEIPPRLIRDYNEVVVAALQNNSPTCTQDPFDPSLWSEVLPDSKLVFDFEPQSIPLDFQQYPYPIVDVLSLEPNQVAYLQPATVEETWLTAASRLHSSLGRIVDYRPLETRLIETLEQIEADEHLIVIGTPAEQPALTALDLPLTLTDNQFLDGEGQPLPADVGVLALTTTLDNQVPVLVATGNGPAGVAKATQFLVQSDAEAIGTGQAILVQQLAAVPSPPTRDWPKYLPAQDSFALQELKTFNQQTFADVTVWGSQAPALEFDFRALPDDQFLPGSSMRLSYSYGPQVNPLTSQVEVKIDGVAIGGERLRSEDGGTRESIKLNLPTDLIKPYSKMQVNFRLDPRERRSCSRVTDQQLWGTIHADTQFDLVREIAAWLPDLKLLQYGFPFAAPQDLSQTAIAVPDEPSSSDLLVMLEMSERLGRLSQAESVELAVYRASQIPAAIKQDRHLIAIGLQKDFPLSEAFDPAAGFQLGHTFSRQWQQSQIQTLPDDEGLVKQMRSPWNEERVLLALSAQTAAGLDHVRQLLDQDSLFYQLEGDTVLISASEATPDPYDPQAYDLTVLKQAQQQRTSLEKRPRQLFLSLQRHWLFLSTGTIAAALIFYGIAQQLIQRLSRSDA</sequence>
<dbReference type="Proteomes" id="UP001600165">
    <property type="component" value="Unassembled WGS sequence"/>
</dbReference>
<organism evidence="7 8">
    <name type="scientific">Almyronema epifaneia S1</name>
    <dbReference type="NCBI Taxonomy" id="2991925"/>
    <lineage>
        <taxon>Bacteria</taxon>
        <taxon>Bacillati</taxon>
        <taxon>Cyanobacteriota</taxon>
        <taxon>Cyanophyceae</taxon>
        <taxon>Nodosilineales</taxon>
        <taxon>Nodosilineaceae</taxon>
        <taxon>Almyronema</taxon>
        <taxon>Almyronema epifaneia</taxon>
    </lineage>
</organism>
<evidence type="ECO:0000313" key="7">
    <source>
        <dbReference type="EMBL" id="MFE4105412.1"/>
    </source>
</evidence>
<keyword evidence="3 6" id="KW-0812">Transmembrane</keyword>
<protein>
    <submittedName>
        <fullName evidence="7">Cellulose biosynthesis cyclic di-GMP-binding regulatory protein BcsB</fullName>
    </submittedName>
</protein>